<evidence type="ECO:0000256" key="2">
    <source>
        <dbReference type="ARBA" id="ARBA00009142"/>
    </source>
</evidence>
<reference evidence="7 8" key="1">
    <citation type="submission" date="2020-08" db="EMBL/GenBank/DDBJ databases">
        <title>Genomic Encyclopedia of Type Strains, Phase IV (KMG-IV): sequencing the most valuable type-strain genomes for metagenomic binning, comparative biology and taxonomic classification.</title>
        <authorList>
            <person name="Goeker M."/>
        </authorList>
    </citation>
    <scope>NUCLEOTIDE SEQUENCE [LARGE SCALE GENOMIC DNA]</scope>
    <source>
        <strain evidence="7 8">DSM 26723</strain>
    </source>
</reference>
<evidence type="ECO:0000313" key="7">
    <source>
        <dbReference type="EMBL" id="MBB6091816.1"/>
    </source>
</evidence>
<gene>
    <name evidence="7" type="ORF">HNQ60_000662</name>
</gene>
<dbReference type="AlphaFoldDB" id="A0A841HGB6"/>
<keyword evidence="6" id="KW-1003">Cell membrane</keyword>
<dbReference type="InterPro" id="IPR002781">
    <property type="entry name" value="TM_pro_TauE-like"/>
</dbReference>
<name>A0A841HGB6_9GAMM</name>
<feature type="transmembrane region" description="Helical" evidence="6">
    <location>
        <begin position="44"/>
        <end position="62"/>
    </location>
</feature>
<evidence type="ECO:0000256" key="6">
    <source>
        <dbReference type="RuleBase" id="RU363041"/>
    </source>
</evidence>
<feature type="transmembrane region" description="Helical" evidence="6">
    <location>
        <begin position="6"/>
        <end position="24"/>
    </location>
</feature>
<feature type="transmembrane region" description="Helical" evidence="6">
    <location>
        <begin position="109"/>
        <end position="128"/>
    </location>
</feature>
<comment type="similarity">
    <text evidence="2 6">Belongs to the 4-toluene sulfonate uptake permease (TSUP) (TC 2.A.102) family.</text>
</comment>
<feature type="transmembrane region" description="Helical" evidence="6">
    <location>
        <begin position="192"/>
        <end position="225"/>
    </location>
</feature>
<feature type="transmembrane region" description="Helical" evidence="6">
    <location>
        <begin position="82"/>
        <end position="102"/>
    </location>
</feature>
<protein>
    <recommendedName>
        <fullName evidence="6">Probable membrane transporter protein</fullName>
    </recommendedName>
</protein>
<feature type="transmembrane region" description="Helical" evidence="6">
    <location>
        <begin position="164"/>
        <end position="186"/>
    </location>
</feature>
<evidence type="ECO:0000256" key="1">
    <source>
        <dbReference type="ARBA" id="ARBA00004141"/>
    </source>
</evidence>
<comment type="caution">
    <text evidence="7">The sequence shown here is derived from an EMBL/GenBank/DDBJ whole genome shotgun (WGS) entry which is preliminary data.</text>
</comment>
<dbReference type="EMBL" id="JACHHZ010000001">
    <property type="protein sequence ID" value="MBB6091816.1"/>
    <property type="molecule type" value="Genomic_DNA"/>
</dbReference>
<evidence type="ECO:0000256" key="3">
    <source>
        <dbReference type="ARBA" id="ARBA00022692"/>
    </source>
</evidence>
<organism evidence="7 8">
    <name type="scientific">Povalibacter uvarum</name>
    <dbReference type="NCBI Taxonomy" id="732238"/>
    <lineage>
        <taxon>Bacteria</taxon>
        <taxon>Pseudomonadati</taxon>
        <taxon>Pseudomonadota</taxon>
        <taxon>Gammaproteobacteria</taxon>
        <taxon>Steroidobacterales</taxon>
        <taxon>Steroidobacteraceae</taxon>
        <taxon>Povalibacter</taxon>
    </lineage>
</organism>
<dbReference type="RefSeq" id="WP_184329590.1">
    <property type="nucleotide sequence ID" value="NZ_JACHHZ010000001.1"/>
</dbReference>
<dbReference type="PANTHER" id="PTHR43483">
    <property type="entry name" value="MEMBRANE TRANSPORTER PROTEIN HI_0806-RELATED"/>
    <property type="match status" value="1"/>
</dbReference>
<evidence type="ECO:0000256" key="5">
    <source>
        <dbReference type="ARBA" id="ARBA00023136"/>
    </source>
</evidence>
<feature type="transmembrane region" description="Helical" evidence="6">
    <location>
        <begin position="264"/>
        <end position="286"/>
    </location>
</feature>
<keyword evidence="5 6" id="KW-0472">Membrane</keyword>
<evidence type="ECO:0000313" key="8">
    <source>
        <dbReference type="Proteomes" id="UP000588068"/>
    </source>
</evidence>
<dbReference type="PANTHER" id="PTHR43483:SF3">
    <property type="entry name" value="MEMBRANE TRANSPORTER PROTEIN HI_0806-RELATED"/>
    <property type="match status" value="1"/>
</dbReference>
<feature type="transmembrane region" description="Helical" evidence="6">
    <location>
        <begin position="134"/>
        <end position="152"/>
    </location>
</feature>
<dbReference type="GO" id="GO:0005886">
    <property type="term" value="C:plasma membrane"/>
    <property type="evidence" value="ECO:0007669"/>
    <property type="project" value="UniProtKB-SubCell"/>
</dbReference>
<sequence>MTATAQILLSVLVVLAAYFAWRWWRAANASMRQGEPAKPGLLRVAIGFVTNFFDTLGIGSFAPTTSVFKFLRVVPDELIPGTLNVGHVIPTVAQALIFIAVVDVDPTTLTGMIASAVLGAWLGAGIVSKLPRRAIQISMGFALLVAATLFLMSNLELLPRGGEAIGLTGVNLAIAIAINFVLGALMTLGIGLYAPCLILVSLLGMNPITAFPIMMGSCGFLMPVAGVRFVGCNRYDLRAALGLLIGGVPAVLLAAFVVKQLPLVWLRWLVVFVTLYAAALMLRAAFARRAD</sequence>
<dbReference type="Proteomes" id="UP000588068">
    <property type="component" value="Unassembled WGS sequence"/>
</dbReference>
<keyword evidence="4 6" id="KW-1133">Transmembrane helix</keyword>
<proteinExistence type="inferred from homology"/>
<dbReference type="Pfam" id="PF01925">
    <property type="entry name" value="TauE"/>
    <property type="match status" value="1"/>
</dbReference>
<feature type="transmembrane region" description="Helical" evidence="6">
    <location>
        <begin position="237"/>
        <end position="258"/>
    </location>
</feature>
<evidence type="ECO:0000256" key="4">
    <source>
        <dbReference type="ARBA" id="ARBA00022989"/>
    </source>
</evidence>
<accession>A0A841HGB6</accession>
<keyword evidence="8" id="KW-1185">Reference proteome</keyword>
<keyword evidence="3 6" id="KW-0812">Transmembrane</keyword>
<comment type="subcellular location">
    <subcellularLocation>
        <location evidence="6">Cell membrane</location>
        <topology evidence="6">Multi-pass membrane protein</topology>
    </subcellularLocation>
    <subcellularLocation>
        <location evidence="1">Membrane</location>
        <topology evidence="1">Multi-pass membrane protein</topology>
    </subcellularLocation>
</comment>